<dbReference type="GO" id="GO:0003735">
    <property type="term" value="F:structural constituent of ribosome"/>
    <property type="evidence" value="ECO:0007669"/>
    <property type="project" value="UniProtKB-UniRule"/>
</dbReference>
<dbReference type="EMBL" id="CM000880">
    <property type="protein sequence ID" value="PNT74043.1"/>
    <property type="molecule type" value="Genomic_DNA"/>
</dbReference>
<evidence type="ECO:0000256" key="1">
    <source>
        <dbReference type="ARBA" id="ARBA00022980"/>
    </source>
</evidence>
<reference evidence="6 7" key="1">
    <citation type="journal article" date="2010" name="Nature">
        <title>Genome sequencing and analysis of the model grass Brachypodium distachyon.</title>
        <authorList>
            <consortium name="International Brachypodium Initiative"/>
        </authorList>
    </citation>
    <scope>NUCLEOTIDE SEQUENCE [LARGE SCALE GENOMIC DNA]</scope>
    <source>
        <strain evidence="6 7">Bd21</strain>
    </source>
</reference>
<comment type="similarity">
    <text evidence="3 4">Belongs to the eukaryotic ribosomal protein eS32 family.</text>
</comment>
<keyword evidence="8" id="KW-1185">Reference proteome</keyword>
<sequence>KARALRPNRPLTKSPNRSRTPCRGSSEPSTCPTRLGFHFPATPDPINKRREPSTPTIYRDRLIPRLRRRREPKSDTAGAAMRAKWKKKRMRRLKRKRRKMRQRSK</sequence>
<proteinExistence type="inferred from homology"/>
<feature type="compositionally biased region" description="Basic and acidic residues" evidence="5">
    <location>
        <begin position="46"/>
        <end position="63"/>
    </location>
</feature>
<evidence type="ECO:0000256" key="5">
    <source>
        <dbReference type="SAM" id="MobiDB-lite"/>
    </source>
</evidence>
<feature type="region of interest" description="Disordered" evidence="5">
    <location>
        <begin position="1"/>
        <end position="105"/>
    </location>
</feature>
<feature type="compositionally biased region" description="Basic residues" evidence="5">
    <location>
        <begin position="83"/>
        <end position="105"/>
    </location>
</feature>
<organism evidence="6">
    <name type="scientific">Brachypodium distachyon</name>
    <name type="common">Purple false brome</name>
    <name type="synonym">Trachynia distachya</name>
    <dbReference type="NCBI Taxonomy" id="15368"/>
    <lineage>
        <taxon>Eukaryota</taxon>
        <taxon>Viridiplantae</taxon>
        <taxon>Streptophyta</taxon>
        <taxon>Embryophyta</taxon>
        <taxon>Tracheophyta</taxon>
        <taxon>Spermatophyta</taxon>
        <taxon>Magnoliopsida</taxon>
        <taxon>Liliopsida</taxon>
        <taxon>Poales</taxon>
        <taxon>Poaceae</taxon>
        <taxon>BOP clade</taxon>
        <taxon>Pooideae</taxon>
        <taxon>Stipodae</taxon>
        <taxon>Brachypodieae</taxon>
        <taxon>Brachypodium</taxon>
    </lineage>
</organism>
<evidence type="ECO:0000256" key="3">
    <source>
        <dbReference type="ARBA" id="ARBA00043969"/>
    </source>
</evidence>
<evidence type="ECO:0000313" key="8">
    <source>
        <dbReference type="Proteomes" id="UP000008810"/>
    </source>
</evidence>
<dbReference type="AlphaFoldDB" id="A0A2K2DID3"/>
<dbReference type="InParanoid" id="A0A2K2DID3"/>
<dbReference type="GO" id="GO:1990904">
    <property type="term" value="C:ribonucleoprotein complex"/>
    <property type="evidence" value="ECO:0007669"/>
    <property type="project" value="UniProtKB-KW"/>
</dbReference>
<feature type="non-terminal residue" evidence="6">
    <location>
        <position position="1"/>
    </location>
</feature>
<gene>
    <name evidence="6" type="ORF">BRADI_1g06755v3</name>
</gene>
<dbReference type="Gramene" id="PNT74043">
    <property type="protein sequence ID" value="PNT74043"/>
    <property type="gene ID" value="BRADI_1g06755v3"/>
</dbReference>
<dbReference type="EnsemblPlants" id="PNT74043">
    <property type="protein sequence ID" value="PNT74043"/>
    <property type="gene ID" value="BRADI_1g06755v3"/>
</dbReference>
<dbReference type="GO" id="GO:0006412">
    <property type="term" value="P:translation"/>
    <property type="evidence" value="ECO:0007669"/>
    <property type="project" value="InterPro"/>
</dbReference>
<evidence type="ECO:0000313" key="6">
    <source>
        <dbReference type="EMBL" id="PNT74043.1"/>
    </source>
</evidence>
<evidence type="ECO:0000313" key="7">
    <source>
        <dbReference type="EnsemblPlants" id="PNT74043"/>
    </source>
</evidence>
<dbReference type="InterPro" id="IPR007836">
    <property type="entry name" value="Ribosomal_eS32"/>
</dbReference>
<evidence type="ECO:0000256" key="4">
    <source>
        <dbReference type="RuleBase" id="RU368055"/>
    </source>
</evidence>
<keyword evidence="2 4" id="KW-0687">Ribonucleoprotein</keyword>
<name>A0A2K2DID3_BRADI</name>
<dbReference type="Proteomes" id="UP000008810">
    <property type="component" value="Chromosome 1"/>
</dbReference>
<accession>A0A2K2DID3</accession>
<reference evidence="7" key="3">
    <citation type="submission" date="2018-08" db="UniProtKB">
        <authorList>
            <consortium name="EnsemblPlants"/>
        </authorList>
    </citation>
    <scope>IDENTIFICATION</scope>
    <source>
        <strain evidence="7">cv. Bd21</strain>
    </source>
</reference>
<evidence type="ECO:0000256" key="2">
    <source>
        <dbReference type="ARBA" id="ARBA00023274"/>
    </source>
</evidence>
<protein>
    <recommendedName>
        <fullName evidence="4">60S ribosomal protein L41</fullName>
    </recommendedName>
</protein>
<reference evidence="6" key="2">
    <citation type="submission" date="2017-06" db="EMBL/GenBank/DDBJ databases">
        <title>WGS assembly of Brachypodium distachyon.</title>
        <authorList>
            <consortium name="The International Brachypodium Initiative"/>
            <person name="Lucas S."/>
            <person name="Harmon-Smith M."/>
            <person name="Lail K."/>
            <person name="Tice H."/>
            <person name="Grimwood J."/>
            <person name="Bruce D."/>
            <person name="Barry K."/>
            <person name="Shu S."/>
            <person name="Lindquist E."/>
            <person name="Wang M."/>
            <person name="Pitluck S."/>
            <person name="Vogel J.P."/>
            <person name="Garvin D.F."/>
            <person name="Mockler T.C."/>
            <person name="Schmutz J."/>
            <person name="Rokhsar D."/>
            <person name="Bevan M.W."/>
        </authorList>
    </citation>
    <scope>NUCLEOTIDE SEQUENCE</scope>
    <source>
        <strain evidence="6">Bd21</strain>
    </source>
</reference>
<comment type="subunit">
    <text evidence="4">Component of the large ribosomal subunit.</text>
</comment>
<dbReference type="Pfam" id="PF05162">
    <property type="entry name" value="Ribosomal_L41"/>
    <property type="match status" value="1"/>
</dbReference>
<dbReference type="GO" id="GO:0005840">
    <property type="term" value="C:ribosome"/>
    <property type="evidence" value="ECO:0007669"/>
    <property type="project" value="UniProtKB-KW"/>
</dbReference>
<keyword evidence="1 4" id="KW-0689">Ribosomal protein</keyword>